<dbReference type="GO" id="GO:0140297">
    <property type="term" value="F:DNA-binding transcription factor binding"/>
    <property type="evidence" value="ECO:0007669"/>
    <property type="project" value="TreeGrafter"/>
</dbReference>
<accession>G5BH67</accession>
<dbReference type="GO" id="GO:0003714">
    <property type="term" value="F:transcription corepressor activity"/>
    <property type="evidence" value="ECO:0007669"/>
    <property type="project" value="TreeGrafter"/>
</dbReference>
<dbReference type="PANTHER" id="PTHR46029">
    <property type="entry name" value="C-TERMINAL-BINDING PROTEIN"/>
    <property type="match status" value="1"/>
</dbReference>
<dbReference type="Gene3D" id="3.40.50.720">
    <property type="entry name" value="NAD(P)-binding Rossmann-like Domain"/>
    <property type="match status" value="2"/>
</dbReference>
<dbReference type="AlphaFoldDB" id="G5BH67"/>
<sequence>MALVDKQSQVKAIGQIPPPNHERLPAPCPLVALLDGRDCSMEMPSLEDLATVAFCDAQSSQDIREKLLNEAAGARIYSTLTLTRGDLEKFQGLRVIIVLGSAYDNMNIKAAEELGISVCNIPSAAVEETADSITCHILNLYRRNTWLYRALWEGTRVQSMEQIREVALGAAESVETLGFICFGCIGQVAAVGVKAFGFSVIFYDPYLKDGIQQSLGVQRIYNL</sequence>
<dbReference type="GO" id="GO:0001221">
    <property type="term" value="F:transcription coregulator binding"/>
    <property type="evidence" value="ECO:0007669"/>
    <property type="project" value="TreeGrafter"/>
</dbReference>
<reference evidence="2 3" key="1">
    <citation type="journal article" date="2011" name="Nature">
        <title>Genome sequencing reveals insights into physiology and longevity of the naked mole rat.</title>
        <authorList>
            <person name="Kim E.B."/>
            <person name="Fang X."/>
            <person name="Fushan A.A."/>
            <person name="Huang Z."/>
            <person name="Lobanov A.V."/>
            <person name="Han L."/>
            <person name="Marino S.M."/>
            <person name="Sun X."/>
            <person name="Turanov A.A."/>
            <person name="Yang P."/>
            <person name="Yim S.H."/>
            <person name="Zhao X."/>
            <person name="Kasaikina M.V."/>
            <person name="Stoletzki N."/>
            <person name="Peng C."/>
            <person name="Polak P."/>
            <person name="Xiong Z."/>
            <person name="Kiezun A."/>
            <person name="Zhu Y."/>
            <person name="Chen Y."/>
            <person name="Kryukov G.V."/>
            <person name="Zhang Q."/>
            <person name="Peshkin L."/>
            <person name="Yang L."/>
            <person name="Bronson R.T."/>
            <person name="Buffenstein R."/>
            <person name="Wang B."/>
            <person name="Han C."/>
            <person name="Li Q."/>
            <person name="Chen L."/>
            <person name="Zhao W."/>
            <person name="Sunyaev S.R."/>
            <person name="Park T.J."/>
            <person name="Zhang G."/>
            <person name="Wang J."/>
            <person name="Gladyshev V.N."/>
        </authorList>
    </citation>
    <scope>NUCLEOTIDE SEQUENCE [LARGE SCALE GENOMIC DNA]</scope>
</reference>
<dbReference type="Proteomes" id="UP000006813">
    <property type="component" value="Unassembled WGS sequence"/>
</dbReference>
<dbReference type="Pfam" id="PF00389">
    <property type="entry name" value="2-Hacid_dh"/>
    <property type="match status" value="1"/>
</dbReference>
<dbReference type="EMBL" id="JH170314">
    <property type="protein sequence ID" value="EHB08628.1"/>
    <property type="molecule type" value="Genomic_DNA"/>
</dbReference>
<evidence type="ECO:0000259" key="1">
    <source>
        <dbReference type="Pfam" id="PF00389"/>
    </source>
</evidence>
<protein>
    <recommendedName>
        <fullName evidence="1">D-isomer specific 2-hydroxyacid dehydrogenase catalytic domain-containing protein</fullName>
    </recommendedName>
</protein>
<evidence type="ECO:0000313" key="3">
    <source>
        <dbReference type="Proteomes" id="UP000006813"/>
    </source>
</evidence>
<gene>
    <name evidence="2" type="ORF">GW7_16771</name>
</gene>
<dbReference type="GO" id="GO:0051287">
    <property type="term" value="F:NAD binding"/>
    <property type="evidence" value="ECO:0007669"/>
    <property type="project" value="InterPro"/>
</dbReference>
<dbReference type="SUPFAM" id="SSF51735">
    <property type="entry name" value="NAD(P)-binding Rossmann-fold domains"/>
    <property type="match status" value="1"/>
</dbReference>
<dbReference type="InterPro" id="IPR051638">
    <property type="entry name" value="CTBP_dehydrogenase"/>
</dbReference>
<dbReference type="GO" id="GO:0016616">
    <property type="term" value="F:oxidoreductase activity, acting on the CH-OH group of donors, NAD or NADP as acceptor"/>
    <property type="evidence" value="ECO:0007669"/>
    <property type="project" value="InterPro"/>
</dbReference>
<dbReference type="InterPro" id="IPR036291">
    <property type="entry name" value="NAD(P)-bd_dom_sf"/>
</dbReference>
<organism evidence="2 3">
    <name type="scientific">Heterocephalus glaber</name>
    <name type="common">Naked mole rat</name>
    <dbReference type="NCBI Taxonomy" id="10181"/>
    <lineage>
        <taxon>Eukaryota</taxon>
        <taxon>Metazoa</taxon>
        <taxon>Chordata</taxon>
        <taxon>Craniata</taxon>
        <taxon>Vertebrata</taxon>
        <taxon>Euteleostomi</taxon>
        <taxon>Mammalia</taxon>
        <taxon>Eutheria</taxon>
        <taxon>Euarchontoglires</taxon>
        <taxon>Glires</taxon>
        <taxon>Rodentia</taxon>
        <taxon>Hystricomorpha</taxon>
        <taxon>Bathyergidae</taxon>
        <taxon>Heterocephalus</taxon>
    </lineage>
</organism>
<dbReference type="InterPro" id="IPR006139">
    <property type="entry name" value="D-isomer_2_OHA_DH_cat_dom"/>
</dbReference>
<dbReference type="GO" id="GO:0006357">
    <property type="term" value="P:regulation of transcription by RNA polymerase II"/>
    <property type="evidence" value="ECO:0007669"/>
    <property type="project" value="TreeGrafter"/>
</dbReference>
<dbReference type="GO" id="GO:0005634">
    <property type="term" value="C:nucleus"/>
    <property type="evidence" value="ECO:0007669"/>
    <property type="project" value="TreeGrafter"/>
</dbReference>
<feature type="domain" description="D-isomer specific 2-hydroxyacid dehydrogenase catalytic" evidence="1">
    <location>
        <begin position="39"/>
        <end position="175"/>
    </location>
</feature>
<proteinExistence type="predicted"/>
<dbReference type="GO" id="GO:0003713">
    <property type="term" value="F:transcription coactivator activity"/>
    <property type="evidence" value="ECO:0007669"/>
    <property type="project" value="TreeGrafter"/>
</dbReference>
<name>G5BH67_HETGA</name>
<dbReference type="InParanoid" id="G5BH67"/>
<dbReference type="STRING" id="10181.G5BH67"/>
<dbReference type="PANTHER" id="PTHR46029:SF3">
    <property type="entry name" value="C-TERMINAL-BINDING PROTEIN 2"/>
    <property type="match status" value="1"/>
</dbReference>
<evidence type="ECO:0000313" key="2">
    <source>
        <dbReference type="EMBL" id="EHB08628.1"/>
    </source>
</evidence>
<dbReference type="SUPFAM" id="SSF52283">
    <property type="entry name" value="Formate/glycerate dehydrogenase catalytic domain-like"/>
    <property type="match status" value="1"/>
</dbReference>